<proteinExistence type="inferred from homology"/>
<evidence type="ECO:0000313" key="6">
    <source>
        <dbReference type="Proteomes" id="UP000002949"/>
    </source>
</evidence>
<keyword evidence="2" id="KW-0479">Metal-binding</keyword>
<evidence type="ECO:0000313" key="5">
    <source>
        <dbReference type="EMBL" id="EHH11914.1"/>
    </source>
</evidence>
<dbReference type="Proteomes" id="UP000002949">
    <property type="component" value="Unassembled WGS sequence"/>
</dbReference>
<dbReference type="SUPFAM" id="SSF56529">
    <property type="entry name" value="FAH"/>
    <property type="match status" value="1"/>
</dbReference>
<evidence type="ECO:0000256" key="1">
    <source>
        <dbReference type="ARBA" id="ARBA00010211"/>
    </source>
</evidence>
<accession>G6Y8L2</accession>
<dbReference type="eggNOG" id="COG0179">
    <property type="taxonomic scope" value="Bacteria"/>
</dbReference>
<sequence>MGELVKFASFVERNGAGYGIVDGEMILRLDSIPDAPPDLKTYLGIRFPDLAPREREFETLPLADVKLLPPIPNPGKIFCVATNFHEDGKPAPQFPLLFMRHAEAQTGHGGAILKPAVSDRLDFEGELAVIIGRRAHKIAPTEAMAYVAGYACFNEGSVRDWQKHSTQFTPGKNFYRSGAFGPWMVCTREIPNPARLRLEARVNGVTRQSIAIDRMIFDIPWLISYISTFAPLDPGDVIVSGTPSGFGASRNPPEFLFPGDEVEIEIQGIGTLRNTVAADDSPNIS</sequence>
<name>G6Y8L2_9HYPH</name>
<dbReference type="InterPro" id="IPR011234">
    <property type="entry name" value="Fumarylacetoacetase-like_C"/>
</dbReference>
<dbReference type="AlphaFoldDB" id="G6Y8L2"/>
<dbReference type="STRING" id="1082933.A6B35_25100"/>
<evidence type="ECO:0000259" key="4">
    <source>
        <dbReference type="Pfam" id="PF10370"/>
    </source>
</evidence>
<dbReference type="PATRIC" id="fig|1082933.3.peg.2197"/>
<protein>
    <submittedName>
        <fullName evidence="5">5-carboxymethyl-2-hydroxymuconate delta-isomerase</fullName>
    </submittedName>
</protein>
<dbReference type="Pfam" id="PF01557">
    <property type="entry name" value="FAA_hydrolase"/>
    <property type="match status" value="1"/>
</dbReference>
<reference evidence="5 6" key="1">
    <citation type="journal article" date="2012" name="J. Bacteriol.">
        <title>Draft Genome Sequence of Plant Growth-Promoting Rhizobium Mesorhizobium amorphae, Isolated from Zinc-Lead Mine Tailings.</title>
        <authorList>
            <person name="Hao X."/>
            <person name="Lin Y."/>
            <person name="Johnstone L."/>
            <person name="Baltrus D.A."/>
            <person name="Miller S.J."/>
            <person name="Wei G."/>
            <person name="Rensing C."/>
        </authorList>
    </citation>
    <scope>NUCLEOTIDE SEQUENCE [LARGE SCALE GENOMIC DNA]</scope>
    <source>
        <strain evidence="5 6">CCNWGS0123</strain>
    </source>
</reference>
<dbReference type="Pfam" id="PF10370">
    <property type="entry name" value="Rv2993c-like_N"/>
    <property type="match status" value="1"/>
</dbReference>
<dbReference type="KEGG" id="mamo:A6B35_25100"/>
<dbReference type="GO" id="GO:0044281">
    <property type="term" value="P:small molecule metabolic process"/>
    <property type="evidence" value="ECO:0007669"/>
    <property type="project" value="UniProtKB-ARBA"/>
</dbReference>
<comment type="similarity">
    <text evidence="1">Belongs to the FAH family.</text>
</comment>
<dbReference type="EMBL" id="AGSN01000094">
    <property type="protein sequence ID" value="EHH11914.1"/>
    <property type="molecule type" value="Genomic_DNA"/>
</dbReference>
<dbReference type="GO" id="GO:0046872">
    <property type="term" value="F:metal ion binding"/>
    <property type="evidence" value="ECO:0007669"/>
    <property type="project" value="UniProtKB-KW"/>
</dbReference>
<keyword evidence="5" id="KW-0413">Isomerase</keyword>
<keyword evidence="6" id="KW-1185">Reference proteome</keyword>
<gene>
    <name evidence="5" type="ORF">MEA186_11396</name>
</gene>
<evidence type="ECO:0000256" key="2">
    <source>
        <dbReference type="ARBA" id="ARBA00022723"/>
    </source>
</evidence>
<dbReference type="OrthoDB" id="5197601at2"/>
<evidence type="ECO:0000259" key="3">
    <source>
        <dbReference type="Pfam" id="PF01557"/>
    </source>
</evidence>
<dbReference type="PANTHER" id="PTHR42796:SF4">
    <property type="entry name" value="FUMARYLACETOACETATE HYDROLASE DOMAIN-CONTAINING PROTEIN 2A"/>
    <property type="match status" value="1"/>
</dbReference>
<dbReference type="Gene3D" id="3.90.850.10">
    <property type="entry name" value="Fumarylacetoacetase-like, C-terminal domain"/>
    <property type="match status" value="1"/>
</dbReference>
<dbReference type="InterPro" id="IPR036663">
    <property type="entry name" value="Fumarylacetoacetase_C_sf"/>
</dbReference>
<dbReference type="InterPro" id="IPR051121">
    <property type="entry name" value="FAH"/>
</dbReference>
<feature type="domain" description="Rv2993c-like N-terminal" evidence="4">
    <location>
        <begin position="6"/>
        <end position="70"/>
    </location>
</feature>
<dbReference type="GO" id="GO:0016853">
    <property type="term" value="F:isomerase activity"/>
    <property type="evidence" value="ECO:0007669"/>
    <property type="project" value="UniProtKB-KW"/>
</dbReference>
<feature type="domain" description="Fumarylacetoacetase-like C-terminal" evidence="3">
    <location>
        <begin position="77"/>
        <end position="276"/>
    </location>
</feature>
<dbReference type="InterPro" id="IPR018833">
    <property type="entry name" value="Rv2993c-like_N"/>
</dbReference>
<organism evidence="5 6">
    <name type="scientific">Mesorhizobium amorphae CCNWGS0123</name>
    <dbReference type="NCBI Taxonomy" id="1082933"/>
    <lineage>
        <taxon>Bacteria</taxon>
        <taxon>Pseudomonadati</taxon>
        <taxon>Pseudomonadota</taxon>
        <taxon>Alphaproteobacteria</taxon>
        <taxon>Hyphomicrobiales</taxon>
        <taxon>Phyllobacteriaceae</taxon>
        <taxon>Mesorhizobium</taxon>
    </lineage>
</organism>
<dbReference type="PANTHER" id="PTHR42796">
    <property type="entry name" value="FUMARYLACETOACETATE HYDROLASE DOMAIN-CONTAINING PROTEIN 2A-RELATED"/>
    <property type="match status" value="1"/>
</dbReference>